<dbReference type="RefSeq" id="WP_151188382.1">
    <property type="nucleotide sequence ID" value="NZ_CP043626.1"/>
</dbReference>
<dbReference type="GO" id="GO:0046872">
    <property type="term" value="F:metal ion binding"/>
    <property type="evidence" value="ECO:0007669"/>
    <property type="project" value="InterPro"/>
</dbReference>
<protein>
    <submittedName>
        <fullName evidence="4">Glycerol-3-phosphate cytidylyltransferase</fullName>
        <ecNumber evidence="4">2.7.7.39</ecNumber>
    </submittedName>
</protein>
<dbReference type="EC" id="2.7.7.39" evidence="4"/>
<dbReference type="InterPro" id="IPR014729">
    <property type="entry name" value="Rossmann-like_a/b/a_fold"/>
</dbReference>
<accession>A0A9X7R5Q0</accession>
<keyword evidence="1 4" id="KW-0808">Transferase</keyword>
<dbReference type="PANTHER" id="PTHR43793">
    <property type="entry name" value="FAD SYNTHASE"/>
    <property type="match status" value="1"/>
</dbReference>
<dbReference type="GO" id="GO:0047348">
    <property type="term" value="F:glycerol-3-phosphate cytidylyltransferase activity"/>
    <property type="evidence" value="ECO:0007669"/>
    <property type="project" value="UniProtKB-EC"/>
</dbReference>
<evidence type="ECO:0000259" key="3">
    <source>
        <dbReference type="Pfam" id="PF01467"/>
    </source>
</evidence>
<dbReference type="InterPro" id="IPR004821">
    <property type="entry name" value="Cyt_trans-like"/>
</dbReference>
<dbReference type="Gene3D" id="3.40.50.620">
    <property type="entry name" value="HUPs"/>
    <property type="match status" value="1"/>
</dbReference>
<gene>
    <name evidence="4" type="primary">tagD</name>
    <name evidence="4" type="ORF">F1C79_19865</name>
</gene>
<dbReference type="InterPro" id="IPR006409">
    <property type="entry name" value="G3P_cytidylTrfase"/>
</dbReference>
<dbReference type="GO" id="GO:0005737">
    <property type="term" value="C:cytoplasm"/>
    <property type="evidence" value="ECO:0007669"/>
    <property type="project" value="InterPro"/>
</dbReference>
<keyword evidence="5" id="KW-1185">Reference proteome</keyword>
<evidence type="ECO:0000256" key="2">
    <source>
        <dbReference type="ARBA" id="ARBA00022695"/>
    </source>
</evidence>
<dbReference type="GO" id="GO:0019350">
    <property type="term" value="P:teichoic acid biosynthetic process"/>
    <property type="evidence" value="ECO:0007669"/>
    <property type="project" value="InterPro"/>
</dbReference>
<dbReference type="NCBIfam" id="TIGR01518">
    <property type="entry name" value="g3p_cytidyltrns"/>
    <property type="match status" value="1"/>
</dbReference>
<dbReference type="EMBL" id="CP043626">
    <property type="protein sequence ID" value="QEY73671.1"/>
    <property type="molecule type" value="Genomic_DNA"/>
</dbReference>
<dbReference type="AlphaFoldDB" id="A0A9X7R5Q0"/>
<sequence>MKTVITYGTFDVLHAGHIRLLQRARALGDRLIVALSNDEFNAGKHKSALLDYSNRKAVLESIRYVDLVVEEADWEQKVHDVSKYSVDVFVIGDDWKGHFDFLKPHCEVVYLARTSGISSTEIREHLSEAVV</sequence>
<dbReference type="KEGG" id="pden:F1C79_19865"/>
<evidence type="ECO:0000256" key="1">
    <source>
        <dbReference type="ARBA" id="ARBA00022679"/>
    </source>
</evidence>
<feature type="domain" description="Cytidyltransferase-like" evidence="3">
    <location>
        <begin position="5"/>
        <end position="124"/>
    </location>
</feature>
<proteinExistence type="predicted"/>
<organism evidence="4 5">
    <name type="scientific">Pseudomonas denitrificans</name>
    <dbReference type="NCBI Taxonomy" id="43306"/>
    <lineage>
        <taxon>Bacteria</taxon>
        <taxon>Pseudomonadati</taxon>
        <taxon>Pseudomonadota</taxon>
        <taxon>Gammaproteobacteria</taxon>
        <taxon>Pseudomonadales</taxon>
        <taxon>Pseudomonadaceae</taxon>
        <taxon>Halopseudomonas</taxon>
    </lineage>
</organism>
<dbReference type="InterPro" id="IPR050385">
    <property type="entry name" value="Archaeal_FAD_synthase"/>
</dbReference>
<dbReference type="PANTHER" id="PTHR43793:SF1">
    <property type="entry name" value="FAD SYNTHASE"/>
    <property type="match status" value="1"/>
</dbReference>
<evidence type="ECO:0000313" key="4">
    <source>
        <dbReference type="EMBL" id="QEY73671.1"/>
    </source>
</evidence>
<evidence type="ECO:0000313" key="5">
    <source>
        <dbReference type="Proteomes" id="UP000326659"/>
    </source>
</evidence>
<keyword evidence="2 4" id="KW-0548">Nucleotidyltransferase</keyword>
<dbReference type="Proteomes" id="UP000326659">
    <property type="component" value="Chromosome"/>
</dbReference>
<dbReference type="SUPFAM" id="SSF52374">
    <property type="entry name" value="Nucleotidylyl transferase"/>
    <property type="match status" value="1"/>
</dbReference>
<reference evidence="4 5" key="1">
    <citation type="submission" date="2019-09" db="EMBL/GenBank/DDBJ databases">
        <title>Prosopis cineraria nodule microbiome.</title>
        <authorList>
            <person name="Chaluvadi S.R."/>
            <person name="Ali R."/>
            <person name="Wang X."/>
        </authorList>
    </citation>
    <scope>NUCLEOTIDE SEQUENCE [LARGE SCALE GENOMIC DNA]</scope>
    <source>
        <strain evidence="4 5">BG1</strain>
    </source>
</reference>
<dbReference type="NCBIfam" id="TIGR00125">
    <property type="entry name" value="cyt_tran_rel"/>
    <property type="match status" value="1"/>
</dbReference>
<dbReference type="Pfam" id="PF01467">
    <property type="entry name" value="CTP_transf_like"/>
    <property type="match status" value="1"/>
</dbReference>
<dbReference type="OrthoDB" id="9802794at2"/>
<name>A0A9X7R5Q0_PSEDE</name>